<keyword evidence="3" id="KW-1185">Reference proteome</keyword>
<dbReference type="Gene3D" id="1.10.10.10">
    <property type="entry name" value="Winged helix-like DNA-binding domain superfamily/Winged helix DNA-binding domain"/>
    <property type="match status" value="1"/>
</dbReference>
<dbReference type="RefSeq" id="WP_268186169.1">
    <property type="nucleotide sequence ID" value="NZ_CP113361.1"/>
</dbReference>
<dbReference type="InterPro" id="IPR036388">
    <property type="entry name" value="WH-like_DNA-bd_sf"/>
</dbReference>
<dbReference type="EMBL" id="CP113361">
    <property type="protein sequence ID" value="WAI00962.1"/>
    <property type="molecule type" value="Genomic_DNA"/>
</dbReference>
<dbReference type="Proteomes" id="UP001163096">
    <property type="component" value="Chromosome"/>
</dbReference>
<feature type="domain" description="PAS" evidence="1">
    <location>
        <begin position="66"/>
        <end position="123"/>
    </location>
</feature>
<dbReference type="CDD" id="cd00090">
    <property type="entry name" value="HTH_ARSR"/>
    <property type="match status" value="1"/>
</dbReference>
<sequence>MKENHEGLAKILEILKQNPRGMSVTQITEKIGMNRITVGHYLEILRTSGEVDMETYGQSKVYFISQRMPISALMNLSSDYVIVLSNDLNIIQINNNAISLLQHRKEDIINKNIHDILDFLNTEIDLQQKIDQALDGEEVAEEIRILKDSEELFFKMKIIPTVFTNGAPGITIILEDITEYRKSIQALSESEQKFRELLKNISELLVKIEHIAELNDQIRNPLQVIIGIADLEDVEIANQIKEQAQEIDAIIRQLNIGNIEAENIRNFFKKYAETAEEDENQ</sequence>
<accession>A0A9X9S3A0</accession>
<dbReference type="InterPro" id="IPR000014">
    <property type="entry name" value="PAS"/>
</dbReference>
<dbReference type="InterPro" id="IPR001845">
    <property type="entry name" value="HTH_ArsR_DNA-bd_dom"/>
</dbReference>
<gene>
    <name evidence="2" type="ORF">OU421_11155</name>
</gene>
<dbReference type="GeneID" id="76835667"/>
<dbReference type="InterPro" id="IPR011991">
    <property type="entry name" value="ArsR-like_HTH"/>
</dbReference>
<dbReference type="KEGG" id="mou:OU421_11155"/>
<dbReference type="Gene3D" id="3.30.450.20">
    <property type="entry name" value="PAS domain"/>
    <property type="match status" value="1"/>
</dbReference>
<name>A0A9X9S3A0_METOG</name>
<dbReference type="NCBIfam" id="TIGR00229">
    <property type="entry name" value="sensory_box"/>
    <property type="match status" value="1"/>
</dbReference>
<reference evidence="2" key="1">
    <citation type="submission" date="2022-11" db="EMBL/GenBank/DDBJ databases">
        <title>Complete genome sequence of Methanogenium organophilum DSM 3596.</title>
        <authorList>
            <person name="Chen S.-C."/>
            <person name="Lai S.-J."/>
            <person name="You Y.-T."/>
        </authorList>
    </citation>
    <scope>NUCLEOTIDE SEQUENCE</scope>
    <source>
        <strain evidence="2">DSM 3596</strain>
    </source>
</reference>
<dbReference type="Pfam" id="PF13426">
    <property type="entry name" value="PAS_9"/>
    <property type="match status" value="1"/>
</dbReference>
<dbReference type="SUPFAM" id="SSF46785">
    <property type="entry name" value="Winged helix' DNA-binding domain"/>
    <property type="match status" value="1"/>
</dbReference>
<proteinExistence type="predicted"/>
<evidence type="ECO:0000259" key="1">
    <source>
        <dbReference type="PROSITE" id="PS50112"/>
    </source>
</evidence>
<dbReference type="PROSITE" id="PS50112">
    <property type="entry name" value="PAS"/>
    <property type="match status" value="1"/>
</dbReference>
<protein>
    <submittedName>
        <fullName evidence="2">PAS domain-containing protein</fullName>
    </submittedName>
</protein>
<evidence type="ECO:0000313" key="2">
    <source>
        <dbReference type="EMBL" id="WAI00962.1"/>
    </source>
</evidence>
<evidence type="ECO:0000313" key="3">
    <source>
        <dbReference type="Proteomes" id="UP001163096"/>
    </source>
</evidence>
<dbReference type="SUPFAM" id="SSF55785">
    <property type="entry name" value="PYP-like sensor domain (PAS domain)"/>
    <property type="match status" value="1"/>
</dbReference>
<organism evidence="2 3">
    <name type="scientific">Methanogenium organophilum</name>
    <dbReference type="NCBI Taxonomy" id="2199"/>
    <lineage>
        <taxon>Archaea</taxon>
        <taxon>Methanobacteriati</taxon>
        <taxon>Methanobacteriota</taxon>
        <taxon>Stenosarchaea group</taxon>
        <taxon>Methanomicrobia</taxon>
        <taxon>Methanomicrobiales</taxon>
        <taxon>Methanomicrobiaceae</taxon>
        <taxon>Methanogenium</taxon>
    </lineage>
</organism>
<dbReference type="InterPro" id="IPR036390">
    <property type="entry name" value="WH_DNA-bd_sf"/>
</dbReference>
<dbReference type="AlphaFoldDB" id="A0A9X9S3A0"/>
<dbReference type="GO" id="GO:0003700">
    <property type="term" value="F:DNA-binding transcription factor activity"/>
    <property type="evidence" value="ECO:0007669"/>
    <property type="project" value="InterPro"/>
</dbReference>
<dbReference type="InterPro" id="IPR035965">
    <property type="entry name" value="PAS-like_dom_sf"/>
</dbReference>
<dbReference type="Pfam" id="PF01022">
    <property type="entry name" value="HTH_5"/>
    <property type="match status" value="1"/>
</dbReference>